<accession>A0A0M7AX97</accession>
<dbReference type="NCBIfam" id="TIGR00150">
    <property type="entry name" value="T6A_YjeE"/>
    <property type="match status" value="1"/>
</dbReference>
<dbReference type="InterPro" id="IPR027417">
    <property type="entry name" value="P-loop_NTPase"/>
</dbReference>
<evidence type="ECO:0000256" key="3">
    <source>
        <dbReference type="ARBA" id="ARBA00019010"/>
    </source>
</evidence>
<gene>
    <name evidence="12" type="ORF">LA5096_01629</name>
</gene>
<reference evidence="13" key="1">
    <citation type="submission" date="2015-07" db="EMBL/GenBank/DDBJ databases">
        <authorList>
            <person name="Rodrigo-Torres Lidia"/>
            <person name="Arahal R.David."/>
        </authorList>
    </citation>
    <scope>NUCLEOTIDE SEQUENCE [LARGE SCALE GENOMIC DNA]</scope>
    <source>
        <strain evidence="13">CECT 5096</strain>
    </source>
</reference>
<keyword evidence="5" id="KW-0819">tRNA processing</keyword>
<dbReference type="InterPro" id="IPR003442">
    <property type="entry name" value="T6A_TsaE"/>
</dbReference>
<dbReference type="STRING" id="311410.LA5095_04650"/>
<dbReference type="Proteomes" id="UP000049983">
    <property type="component" value="Unassembled WGS sequence"/>
</dbReference>
<evidence type="ECO:0000259" key="11">
    <source>
        <dbReference type="Pfam" id="PF01636"/>
    </source>
</evidence>
<evidence type="ECO:0000313" key="13">
    <source>
        <dbReference type="Proteomes" id="UP000049983"/>
    </source>
</evidence>
<evidence type="ECO:0000256" key="7">
    <source>
        <dbReference type="ARBA" id="ARBA00022741"/>
    </source>
</evidence>
<dbReference type="EMBL" id="CXWC01000003">
    <property type="protein sequence ID" value="CTQ67971.1"/>
    <property type="molecule type" value="Genomic_DNA"/>
</dbReference>
<dbReference type="Gene3D" id="3.90.1200.10">
    <property type="match status" value="1"/>
</dbReference>
<evidence type="ECO:0000256" key="5">
    <source>
        <dbReference type="ARBA" id="ARBA00022694"/>
    </source>
</evidence>
<evidence type="ECO:0000256" key="2">
    <source>
        <dbReference type="ARBA" id="ARBA00007599"/>
    </source>
</evidence>
<dbReference type="Pfam" id="PF01636">
    <property type="entry name" value="APH"/>
    <property type="match status" value="1"/>
</dbReference>
<dbReference type="InterPro" id="IPR011009">
    <property type="entry name" value="Kinase-like_dom_sf"/>
</dbReference>
<protein>
    <recommendedName>
        <fullName evidence="3">tRNA threonylcarbamoyladenosine biosynthesis protein TsaE</fullName>
    </recommendedName>
    <alternativeName>
        <fullName evidence="10">t(6)A37 threonylcarbamoyladenosine biosynthesis protein TsaE</fullName>
    </alternativeName>
</protein>
<dbReference type="InterPro" id="IPR002575">
    <property type="entry name" value="Aminoglycoside_PTrfase"/>
</dbReference>
<comment type="subcellular location">
    <subcellularLocation>
        <location evidence="1">Cytoplasm</location>
    </subcellularLocation>
</comment>
<dbReference type="SUPFAM" id="SSF56112">
    <property type="entry name" value="Protein kinase-like (PK-like)"/>
    <property type="match status" value="1"/>
</dbReference>
<dbReference type="Gene3D" id="3.40.50.300">
    <property type="entry name" value="P-loop containing nucleotide triphosphate hydrolases"/>
    <property type="match status" value="1"/>
</dbReference>
<keyword evidence="9" id="KW-0460">Magnesium</keyword>
<dbReference type="PANTHER" id="PTHR33540:SF2">
    <property type="entry name" value="TRNA THREONYLCARBAMOYLADENOSINE BIOSYNTHESIS PROTEIN TSAE"/>
    <property type="match status" value="1"/>
</dbReference>
<dbReference type="GO" id="GO:0002949">
    <property type="term" value="P:tRNA threonylcarbamoyladenosine modification"/>
    <property type="evidence" value="ECO:0007669"/>
    <property type="project" value="InterPro"/>
</dbReference>
<evidence type="ECO:0000256" key="10">
    <source>
        <dbReference type="ARBA" id="ARBA00032441"/>
    </source>
</evidence>
<evidence type="ECO:0000313" key="12">
    <source>
        <dbReference type="EMBL" id="CTQ67971.1"/>
    </source>
</evidence>
<keyword evidence="6" id="KW-0479">Metal-binding</keyword>
<name>A0A0M7AX97_9HYPH</name>
<evidence type="ECO:0000256" key="1">
    <source>
        <dbReference type="ARBA" id="ARBA00004496"/>
    </source>
</evidence>
<organism evidence="12 13">
    <name type="scientific">Roseibium album</name>
    <dbReference type="NCBI Taxonomy" id="311410"/>
    <lineage>
        <taxon>Bacteria</taxon>
        <taxon>Pseudomonadati</taxon>
        <taxon>Pseudomonadota</taxon>
        <taxon>Alphaproteobacteria</taxon>
        <taxon>Hyphomicrobiales</taxon>
        <taxon>Stappiaceae</taxon>
        <taxon>Roseibium</taxon>
    </lineage>
</organism>
<dbReference type="RefSeq" id="WP_055119304.1">
    <property type="nucleotide sequence ID" value="NZ_CXWA01000007.1"/>
</dbReference>
<feature type="domain" description="Aminoglycoside phosphotransferase" evidence="11">
    <location>
        <begin position="185"/>
        <end position="429"/>
    </location>
</feature>
<dbReference type="GeneID" id="97669047"/>
<keyword evidence="7" id="KW-0547">Nucleotide-binding</keyword>
<keyword evidence="8" id="KW-0067">ATP-binding</keyword>
<keyword evidence="13" id="KW-1185">Reference proteome</keyword>
<comment type="similarity">
    <text evidence="2">Belongs to the TsaE family.</text>
</comment>
<evidence type="ECO:0000256" key="9">
    <source>
        <dbReference type="ARBA" id="ARBA00022842"/>
    </source>
</evidence>
<dbReference type="GO" id="GO:0005524">
    <property type="term" value="F:ATP binding"/>
    <property type="evidence" value="ECO:0007669"/>
    <property type="project" value="UniProtKB-KW"/>
</dbReference>
<dbReference type="Gene3D" id="3.30.200.20">
    <property type="entry name" value="Phosphorylase Kinase, domain 1"/>
    <property type="match status" value="1"/>
</dbReference>
<dbReference type="GO" id="GO:0046872">
    <property type="term" value="F:metal ion binding"/>
    <property type="evidence" value="ECO:0007669"/>
    <property type="project" value="UniProtKB-KW"/>
</dbReference>
<evidence type="ECO:0000256" key="6">
    <source>
        <dbReference type="ARBA" id="ARBA00022723"/>
    </source>
</evidence>
<dbReference type="PANTHER" id="PTHR33540">
    <property type="entry name" value="TRNA THREONYLCARBAMOYLADENOSINE BIOSYNTHESIS PROTEIN TSAE"/>
    <property type="match status" value="1"/>
</dbReference>
<dbReference type="Pfam" id="PF02367">
    <property type="entry name" value="TsaE"/>
    <property type="match status" value="1"/>
</dbReference>
<dbReference type="GO" id="GO:0005737">
    <property type="term" value="C:cytoplasm"/>
    <property type="evidence" value="ECO:0007669"/>
    <property type="project" value="UniProtKB-SubCell"/>
</dbReference>
<proteinExistence type="inferred from homology"/>
<keyword evidence="4" id="KW-0963">Cytoplasm</keyword>
<sequence>MAEHRLRQLPASFLTLETSGETETGQLADDIAMILKAGDVVCLSGDLGAGKSTFARALIRTFAADVGLEVPSPTFTLVQTYEFPRFDLSHFDLYRLEEPEELEELGLEDLLETGAALIEWPERAESLLPRDALWIQIVQPDEETDNRRFVFHSENPDWQQRIEQTLGVRDFLENAGLGSANRRFLAGDASLRTFESIASISGRSVLMRWPFREGAVSEDVRAYMTRVHLAQDCRSVLAIGSELRRRGIRAPETFSADLENGLVLSEDFGSETIVVDGRPDPARYRVAIDILVHLHRQSWPESVRLKEGGTYEVPHYSDAALIAEAALFLDWYVPEISGDPVDASLRAEFAALWHQNLDRISGAQRGWVLRDFHSPNLLWQEAAGGIDRIGLIDLQDTVIGPVAYDVASLLLDARTEMSVELETSLYDAYVSGMEKQSPGFDRASFSDAYSVMAVQRVSKILGIFVRLARRDAKPAYLSHLPRMIGYLDRVLERPGMSGLKDWYGRFRF</sequence>
<dbReference type="AlphaFoldDB" id="A0A0M7AX97"/>
<evidence type="ECO:0000256" key="4">
    <source>
        <dbReference type="ARBA" id="ARBA00022490"/>
    </source>
</evidence>
<dbReference type="OrthoDB" id="9809275at2"/>
<evidence type="ECO:0000256" key="8">
    <source>
        <dbReference type="ARBA" id="ARBA00022840"/>
    </source>
</evidence>
<dbReference type="SUPFAM" id="SSF52540">
    <property type="entry name" value="P-loop containing nucleoside triphosphate hydrolases"/>
    <property type="match status" value="1"/>
</dbReference>